<organism evidence="2">
    <name type="scientific">uncultured Blastococcus sp</name>
    <dbReference type="NCBI Taxonomy" id="217144"/>
    <lineage>
        <taxon>Bacteria</taxon>
        <taxon>Bacillati</taxon>
        <taxon>Actinomycetota</taxon>
        <taxon>Actinomycetes</taxon>
        <taxon>Geodermatophilales</taxon>
        <taxon>Geodermatophilaceae</taxon>
        <taxon>Blastococcus</taxon>
        <taxon>environmental samples</taxon>
    </lineage>
</organism>
<reference evidence="2" key="1">
    <citation type="submission" date="2020-02" db="EMBL/GenBank/DDBJ databases">
        <authorList>
            <person name="Meier V. D."/>
        </authorList>
    </citation>
    <scope>NUCLEOTIDE SEQUENCE</scope>
    <source>
        <strain evidence="2">AVDCRST_MAG57</strain>
    </source>
</reference>
<name>A0A6J4HJA4_9ACTN</name>
<sequence>GRRRAWRDGPEHQPSWCRCRRMRSSCARTDPSSPAPGASPSAPRWSPCSPAAGPPPPSPATGGTSSRRTR</sequence>
<feature type="compositionally biased region" description="Low complexity" evidence="1">
    <location>
        <begin position="60"/>
        <end position="70"/>
    </location>
</feature>
<evidence type="ECO:0000256" key="1">
    <source>
        <dbReference type="SAM" id="MobiDB-lite"/>
    </source>
</evidence>
<feature type="compositionally biased region" description="Low complexity" evidence="1">
    <location>
        <begin position="26"/>
        <end position="51"/>
    </location>
</feature>
<feature type="non-terminal residue" evidence="2">
    <location>
        <position position="1"/>
    </location>
</feature>
<evidence type="ECO:0000313" key="2">
    <source>
        <dbReference type="EMBL" id="CAA9222844.1"/>
    </source>
</evidence>
<feature type="region of interest" description="Disordered" evidence="1">
    <location>
        <begin position="26"/>
        <end position="70"/>
    </location>
</feature>
<proteinExistence type="predicted"/>
<protein>
    <submittedName>
        <fullName evidence="2">Uncharacterized protein</fullName>
    </submittedName>
</protein>
<dbReference type="AlphaFoldDB" id="A0A6J4HJA4"/>
<accession>A0A6J4HJA4</accession>
<dbReference type="EMBL" id="CADCTI010000066">
    <property type="protein sequence ID" value="CAA9222844.1"/>
    <property type="molecule type" value="Genomic_DNA"/>
</dbReference>
<gene>
    <name evidence="2" type="ORF">AVDCRST_MAG57-682</name>
</gene>
<feature type="non-terminal residue" evidence="2">
    <location>
        <position position="70"/>
    </location>
</feature>